<dbReference type="GO" id="GO:0033389">
    <property type="term" value="P:putrescine biosynthetic process from arginine, via agmatine"/>
    <property type="evidence" value="ECO:0007669"/>
    <property type="project" value="TreeGrafter"/>
</dbReference>
<dbReference type="PANTHER" id="PTHR11358:SF35">
    <property type="entry name" value="FORMIMIDOYLGLUTAMASE"/>
    <property type="match status" value="1"/>
</dbReference>
<dbReference type="NCBIfam" id="TIGR01227">
    <property type="entry name" value="hutG"/>
    <property type="match status" value="1"/>
</dbReference>
<feature type="binding site" evidence="5 7">
    <location>
        <position position="248"/>
    </location>
    <ligand>
        <name>Mn(2+)</name>
        <dbReference type="ChEBI" id="CHEBI:29035"/>
        <label>1</label>
    </ligand>
</feature>
<feature type="binding site" evidence="5 7">
    <location>
        <position position="154"/>
    </location>
    <ligand>
        <name>Mn(2+)</name>
        <dbReference type="ChEBI" id="CHEBI:29035"/>
        <label>1</label>
    </ligand>
</feature>
<dbReference type="PANTHER" id="PTHR11358">
    <property type="entry name" value="ARGINASE/AGMATINASE"/>
    <property type="match status" value="1"/>
</dbReference>
<name>A0A2S7X399_9GAMM</name>
<feature type="binding site" evidence="5 7">
    <location>
        <position position="125"/>
    </location>
    <ligand>
        <name>Mn(2+)</name>
        <dbReference type="ChEBI" id="CHEBI:29035"/>
        <label>1</label>
    </ligand>
</feature>
<dbReference type="CDD" id="cd09988">
    <property type="entry name" value="Formimidoylglutamase"/>
    <property type="match status" value="1"/>
</dbReference>
<feature type="binding site" evidence="7">
    <location>
        <position position="250"/>
    </location>
    <ligand>
        <name>Mn(2+)</name>
        <dbReference type="ChEBI" id="CHEBI:29035"/>
        <label>1</label>
    </ligand>
</feature>
<dbReference type="InterPro" id="IPR020855">
    <property type="entry name" value="Ureohydrolase_Mn_BS"/>
</dbReference>
<dbReference type="GO" id="GO:0019557">
    <property type="term" value="P:L-histidine catabolic process to glutamate and formate"/>
    <property type="evidence" value="ECO:0007669"/>
    <property type="project" value="UniProtKB-UniPathway"/>
</dbReference>
<dbReference type="SUPFAM" id="SSF52768">
    <property type="entry name" value="Arginase/deacetylase"/>
    <property type="match status" value="1"/>
</dbReference>
<proteinExistence type="inferred from homology"/>
<comment type="catalytic activity">
    <reaction evidence="5">
        <text>N-formimidoyl-L-glutamate + H2O = formamide + L-glutamate</text>
        <dbReference type="Rhea" id="RHEA:22492"/>
        <dbReference type="ChEBI" id="CHEBI:15377"/>
        <dbReference type="ChEBI" id="CHEBI:16397"/>
        <dbReference type="ChEBI" id="CHEBI:29985"/>
        <dbReference type="ChEBI" id="CHEBI:58928"/>
        <dbReference type="EC" id="3.5.3.8"/>
    </reaction>
</comment>
<reference evidence="10 11" key="1">
    <citation type="submission" date="2016-12" db="EMBL/GenBank/DDBJ databases">
        <title>Diversity of luminous bacteria.</title>
        <authorList>
            <person name="Yoshizawa S."/>
            <person name="Kogure K."/>
        </authorList>
    </citation>
    <scope>NUCLEOTIDE SEQUENCE [LARGE SCALE GENOMIC DNA]</scope>
    <source>
        <strain evidence="10 11">ATCC 33715</strain>
    </source>
</reference>
<evidence type="ECO:0000256" key="3">
    <source>
        <dbReference type="ARBA" id="ARBA00022808"/>
    </source>
</evidence>
<dbReference type="RefSeq" id="WP_258132604.1">
    <property type="nucleotide sequence ID" value="NZ_CAWNRT010000002.1"/>
</dbReference>
<dbReference type="EC" id="3.5.3.8" evidence="5 6"/>
<evidence type="ECO:0000256" key="7">
    <source>
        <dbReference type="PIRSR" id="PIRSR036979-1"/>
    </source>
</evidence>
<dbReference type="InterPro" id="IPR006035">
    <property type="entry name" value="Ureohydrolase"/>
</dbReference>
<evidence type="ECO:0000313" key="10">
    <source>
        <dbReference type="EMBL" id="PQJ84686.1"/>
    </source>
</evidence>
<keyword evidence="1 5" id="KW-0479">Metal-binding</keyword>
<dbReference type="GO" id="GO:0050415">
    <property type="term" value="F:formimidoylglutamase activity"/>
    <property type="evidence" value="ECO:0007669"/>
    <property type="project" value="UniProtKB-UniRule"/>
</dbReference>
<evidence type="ECO:0000256" key="5">
    <source>
        <dbReference type="HAMAP-Rule" id="MF_00737"/>
    </source>
</evidence>
<dbReference type="GO" id="GO:0019556">
    <property type="term" value="P:L-histidine catabolic process to glutamate and formamide"/>
    <property type="evidence" value="ECO:0007669"/>
    <property type="project" value="UniProtKB-UniRule"/>
</dbReference>
<dbReference type="InterPro" id="IPR023696">
    <property type="entry name" value="Ureohydrolase_dom_sf"/>
</dbReference>
<organism evidence="10 11">
    <name type="scientific">Aliivibrio sifiae</name>
    <dbReference type="NCBI Taxonomy" id="566293"/>
    <lineage>
        <taxon>Bacteria</taxon>
        <taxon>Pseudomonadati</taxon>
        <taxon>Pseudomonadota</taxon>
        <taxon>Gammaproteobacteria</taxon>
        <taxon>Vibrionales</taxon>
        <taxon>Vibrionaceae</taxon>
        <taxon>Aliivibrio</taxon>
    </lineage>
</organism>
<comment type="cofactor">
    <cofactor evidence="5 7">
        <name>Mn(2+)</name>
        <dbReference type="ChEBI" id="CHEBI:29035"/>
    </cofactor>
    <text evidence="5 7">Binds 2 manganese ions per subunit.</text>
</comment>
<keyword evidence="3 5" id="KW-0369">Histidine metabolism</keyword>
<dbReference type="AlphaFoldDB" id="A0A2S7X399"/>
<evidence type="ECO:0000256" key="6">
    <source>
        <dbReference type="NCBIfam" id="TIGR01227"/>
    </source>
</evidence>
<comment type="function">
    <text evidence="5">Catalyzes the conversion of N-formimidoyl-L-glutamate to L-glutamate and formamide.</text>
</comment>
<evidence type="ECO:0000256" key="2">
    <source>
        <dbReference type="ARBA" id="ARBA00022801"/>
    </source>
</evidence>
<dbReference type="EMBL" id="MSCO01000002">
    <property type="protein sequence ID" value="PQJ84686.1"/>
    <property type="molecule type" value="Genomic_DNA"/>
</dbReference>
<dbReference type="PRINTS" id="PR00116">
    <property type="entry name" value="ARGINASE"/>
</dbReference>
<dbReference type="InterPro" id="IPR005923">
    <property type="entry name" value="HutG"/>
</dbReference>
<dbReference type="PROSITE" id="PS01053">
    <property type="entry name" value="ARGINASE_1"/>
    <property type="match status" value="1"/>
</dbReference>
<feature type="binding site" evidence="5 7">
    <location>
        <position position="158"/>
    </location>
    <ligand>
        <name>Mn(2+)</name>
        <dbReference type="ChEBI" id="CHEBI:29035"/>
        <label>1</label>
    </ligand>
</feature>
<dbReference type="GO" id="GO:0030145">
    <property type="term" value="F:manganese ion binding"/>
    <property type="evidence" value="ECO:0007669"/>
    <property type="project" value="UniProtKB-UniRule"/>
</dbReference>
<feature type="binding site" evidence="5">
    <location>
        <position position="248"/>
    </location>
    <ligand>
        <name>Mn(2+)</name>
        <dbReference type="ChEBI" id="CHEBI:29035"/>
        <label>2</label>
    </ligand>
</feature>
<evidence type="ECO:0000256" key="1">
    <source>
        <dbReference type="ARBA" id="ARBA00022723"/>
    </source>
</evidence>
<evidence type="ECO:0000256" key="4">
    <source>
        <dbReference type="ARBA" id="ARBA00023211"/>
    </source>
</evidence>
<evidence type="ECO:0000256" key="9">
    <source>
        <dbReference type="RuleBase" id="RU003684"/>
    </source>
</evidence>
<dbReference type="HAMAP" id="MF_00737">
    <property type="entry name" value="Formimidoylglutam"/>
    <property type="match status" value="1"/>
</dbReference>
<feature type="binding site" evidence="7">
    <location>
        <position position="156"/>
    </location>
    <ligand>
        <name>Mn(2+)</name>
        <dbReference type="ChEBI" id="CHEBI:29035"/>
        <label>1</label>
    </ligand>
</feature>
<dbReference type="UniPathway" id="UPA00379">
    <property type="reaction ID" value="UER00552"/>
</dbReference>
<protein>
    <recommendedName>
        <fullName evidence="5 6">Formimidoylglutamase</fullName>
        <ecNumber evidence="5 6">3.5.3.8</ecNumber>
    </recommendedName>
    <alternativeName>
        <fullName evidence="5">Formiminoglutamase</fullName>
    </alternativeName>
    <alternativeName>
        <fullName evidence="5">Formiminoglutamate hydrolase</fullName>
    </alternativeName>
</protein>
<feature type="binding site" evidence="5">
    <location>
        <position position="154"/>
    </location>
    <ligand>
        <name>Mn(2+)</name>
        <dbReference type="ChEBI" id="CHEBI:29035"/>
        <label>2</label>
    </ligand>
</feature>
<keyword evidence="2 5" id="KW-0378">Hydrolase</keyword>
<gene>
    <name evidence="5" type="primary">hutG</name>
    <name evidence="10" type="ORF">BTO22_14335</name>
</gene>
<accession>A0A2S7X399</accession>
<dbReference type="Gene3D" id="3.40.800.10">
    <property type="entry name" value="Ureohydrolase domain"/>
    <property type="match status" value="1"/>
</dbReference>
<comment type="similarity">
    <text evidence="5 8 9">Belongs to the arginase family.</text>
</comment>
<feature type="binding site" evidence="5">
    <location>
        <position position="156"/>
    </location>
    <ligand>
        <name>Mn(2+)</name>
        <dbReference type="ChEBI" id="CHEBI:29035"/>
        <label>2</label>
    </ligand>
</feature>
<evidence type="ECO:0000256" key="8">
    <source>
        <dbReference type="PROSITE-ProRule" id="PRU00742"/>
    </source>
</evidence>
<sequence>MKTKPMIDMSVWQGRVDLEDGELGLRWHQKITPFEHSNKHGIVLFGFACDEGVLRNKGRIGAYSSPQIIRSSLANQAWHHSGDIFDGGDINCDDKDLERAQWSLGKNVENALSHQNQVIVFGGGHEVAWGSFQGIAHHLTKTEALPRIGIINFDAHFDLRNPPHQGVGSSGTPFHQIAQYCEANGWPFNYACLGLNRGSNTQALYQKADDLGVLYFDDTEMTHANFPGIQRGLSNFIDQNDYLYLTIDIDVFPASMAPGVSAPAVRGVSLDIIEPLICHILKAKNHQGNPKLLLADMAEFNPNFDIDNQTARLAARLAWTITHGMKA</sequence>
<evidence type="ECO:0000313" key="11">
    <source>
        <dbReference type="Proteomes" id="UP000239263"/>
    </source>
</evidence>
<dbReference type="Pfam" id="PF00491">
    <property type="entry name" value="Arginase"/>
    <property type="match status" value="1"/>
</dbReference>
<dbReference type="PROSITE" id="PS51409">
    <property type="entry name" value="ARGINASE_2"/>
    <property type="match status" value="1"/>
</dbReference>
<comment type="pathway">
    <text evidence="5">Amino-acid degradation; L-histidine degradation into L-glutamate; L-glutamate from N-formimidoyl-L-glutamate (hydrolase route): step 1/1.</text>
</comment>
<dbReference type="GO" id="GO:0008783">
    <property type="term" value="F:agmatinase activity"/>
    <property type="evidence" value="ECO:0007669"/>
    <property type="project" value="TreeGrafter"/>
</dbReference>
<keyword evidence="4 5" id="KW-0464">Manganese</keyword>
<dbReference type="PIRSF" id="PIRSF036979">
    <property type="entry name" value="Arginase"/>
    <property type="match status" value="1"/>
</dbReference>
<feature type="binding site" evidence="5">
    <location>
        <position position="250"/>
    </location>
    <ligand>
        <name>Mn(2+)</name>
        <dbReference type="ChEBI" id="CHEBI:29035"/>
        <label>2</label>
    </ligand>
</feature>
<dbReference type="Proteomes" id="UP000239263">
    <property type="component" value="Unassembled WGS sequence"/>
</dbReference>
<comment type="caution">
    <text evidence="10">The sequence shown here is derived from an EMBL/GenBank/DDBJ whole genome shotgun (WGS) entry which is preliminary data.</text>
</comment>